<feature type="region of interest" description="Disordered" evidence="1">
    <location>
        <begin position="214"/>
        <end position="241"/>
    </location>
</feature>
<feature type="domain" description="CCHC-type" evidence="2">
    <location>
        <begin position="572"/>
        <end position="587"/>
    </location>
</feature>
<evidence type="ECO:0000256" key="1">
    <source>
        <dbReference type="SAM" id="MobiDB-lite"/>
    </source>
</evidence>
<dbReference type="Proteomes" id="UP000792457">
    <property type="component" value="Unassembled WGS sequence"/>
</dbReference>
<dbReference type="Pfam" id="PF07530">
    <property type="entry name" value="PRE_C2HC"/>
    <property type="match status" value="1"/>
</dbReference>
<gene>
    <name evidence="3" type="ORF">J437_LFUL004405</name>
</gene>
<dbReference type="AlphaFoldDB" id="A0A8K0K372"/>
<reference evidence="3" key="2">
    <citation type="submission" date="2017-10" db="EMBL/GenBank/DDBJ databases">
        <title>Ladona fulva Genome sequencing and assembly.</title>
        <authorList>
            <person name="Murali S."/>
            <person name="Richards S."/>
            <person name="Bandaranaike D."/>
            <person name="Bellair M."/>
            <person name="Blankenburg K."/>
            <person name="Chao H."/>
            <person name="Dinh H."/>
            <person name="Doddapaneni H."/>
            <person name="Dugan-Rocha S."/>
            <person name="Elkadiri S."/>
            <person name="Gnanaolivu R."/>
            <person name="Hernandez B."/>
            <person name="Skinner E."/>
            <person name="Javaid M."/>
            <person name="Lee S."/>
            <person name="Li M."/>
            <person name="Ming W."/>
            <person name="Munidasa M."/>
            <person name="Muniz J."/>
            <person name="Nguyen L."/>
            <person name="Hughes D."/>
            <person name="Osuji N."/>
            <person name="Pu L.-L."/>
            <person name="Puazo M."/>
            <person name="Qu C."/>
            <person name="Quiroz J."/>
            <person name="Raj R."/>
            <person name="Weissenberger G."/>
            <person name="Xin Y."/>
            <person name="Zou X."/>
            <person name="Han Y."/>
            <person name="Worley K."/>
            <person name="Muzny D."/>
            <person name="Gibbs R."/>
        </authorList>
    </citation>
    <scope>NUCLEOTIDE SEQUENCE</scope>
    <source>
        <strain evidence="3">Sampled in the wild</strain>
    </source>
</reference>
<reference evidence="3" key="1">
    <citation type="submission" date="2013-04" db="EMBL/GenBank/DDBJ databases">
        <authorList>
            <person name="Qu J."/>
            <person name="Murali S.C."/>
            <person name="Bandaranaike D."/>
            <person name="Bellair M."/>
            <person name="Blankenburg K."/>
            <person name="Chao H."/>
            <person name="Dinh H."/>
            <person name="Doddapaneni H."/>
            <person name="Downs B."/>
            <person name="Dugan-Rocha S."/>
            <person name="Elkadiri S."/>
            <person name="Gnanaolivu R.D."/>
            <person name="Hernandez B."/>
            <person name="Javaid M."/>
            <person name="Jayaseelan J.C."/>
            <person name="Lee S."/>
            <person name="Li M."/>
            <person name="Ming W."/>
            <person name="Munidasa M."/>
            <person name="Muniz J."/>
            <person name="Nguyen L."/>
            <person name="Ongeri F."/>
            <person name="Osuji N."/>
            <person name="Pu L.-L."/>
            <person name="Puazo M."/>
            <person name="Qu C."/>
            <person name="Quiroz J."/>
            <person name="Raj R."/>
            <person name="Weissenberger G."/>
            <person name="Xin Y."/>
            <person name="Zou X."/>
            <person name="Han Y."/>
            <person name="Richards S."/>
            <person name="Worley K."/>
            <person name="Muzny D."/>
            <person name="Gibbs R."/>
        </authorList>
    </citation>
    <scope>NUCLEOTIDE SEQUENCE</scope>
    <source>
        <strain evidence="3">Sampled in the wild</strain>
    </source>
</reference>
<evidence type="ECO:0000313" key="3">
    <source>
        <dbReference type="EMBL" id="KAG8226754.1"/>
    </source>
</evidence>
<feature type="compositionally biased region" description="Basic and acidic residues" evidence="1">
    <location>
        <begin position="129"/>
        <end position="140"/>
    </location>
</feature>
<sequence>MSHLNIPDIPNVRDHPDVDHLRRCHSFNLGRRPSNDAFDYLNNLLKGCSNANSIAKINYASVSSQGEPSRESEVIHVDIAGSGVPAVNHINNSTNKSSISTDYPLVNSIESPKEQRKSSKASVNRTSKNKSEVAPRDLYMKDPVVSNNEKRNKKSNTNSKSGNGNASTSGTKPKTSKKTDKNVKIATPVQVGHFNGPKMKALNFGVREHCSVEDSGTASSLQNNITDNSRSEPRSNFVSGRNIVPPTLEVSDLPNEGRRVIITSPLPPAEVLEQVKVPNRVNSSSTSSPSDFSIARQISGASLPSEDDRYPVGQDGATHHCDMDSGGDATWQTVPASGKRKRMAGTPSPTTPLETRDSFAPLDPANPKRPITTNNVEIDVEATKPIRVPPIYVENINNWTILFKKLCSVCTMRPIAQMAGKIILIKCCSVKDFLLAKETLVKDNINFYTYRLASEKKQNFIIRDLPINIAIDDIKEALEDEGVTLNRITQLKTTRPLKSALEKDIKSVPLRPLPLFQVELDDALAIEKFLTIRFICGLRVRIEKFKPPKGPPQCHRCQKFGHVYKACHMPVRCVKCGLGHLSSECPKPRNEPAICANCNGNDPASYRGCSDCKKLKDRIKLIKEKARLKLNLRNPLEARTNPILSENDFPEIRG</sequence>
<dbReference type="PANTHER" id="PTHR33273">
    <property type="entry name" value="DOMAIN-CONTAINING PROTEIN, PUTATIVE-RELATED"/>
    <property type="match status" value="1"/>
</dbReference>
<dbReference type="PANTHER" id="PTHR33273:SF2">
    <property type="entry name" value="ENDONUCLEASE_EXONUCLEASE_PHOSPHATASE DOMAIN-CONTAINING PROTEIN"/>
    <property type="match status" value="1"/>
</dbReference>
<keyword evidence="4" id="KW-1185">Reference proteome</keyword>
<feature type="domain" description="CCHC-type" evidence="2">
    <location>
        <begin position="553"/>
        <end position="569"/>
    </location>
</feature>
<feature type="compositionally biased region" description="Polar residues" evidence="1">
    <location>
        <begin position="214"/>
        <end position="239"/>
    </location>
</feature>
<dbReference type="InterPro" id="IPR006579">
    <property type="entry name" value="Pre_C2HC_dom"/>
</dbReference>
<dbReference type="SMART" id="SM00343">
    <property type="entry name" value="ZnF_C2HC"/>
    <property type="match status" value="2"/>
</dbReference>
<organism evidence="3 4">
    <name type="scientific">Ladona fulva</name>
    <name type="common">Scarce chaser dragonfly</name>
    <name type="synonym">Libellula fulva</name>
    <dbReference type="NCBI Taxonomy" id="123851"/>
    <lineage>
        <taxon>Eukaryota</taxon>
        <taxon>Metazoa</taxon>
        <taxon>Ecdysozoa</taxon>
        <taxon>Arthropoda</taxon>
        <taxon>Hexapoda</taxon>
        <taxon>Insecta</taxon>
        <taxon>Pterygota</taxon>
        <taxon>Palaeoptera</taxon>
        <taxon>Odonata</taxon>
        <taxon>Epiprocta</taxon>
        <taxon>Anisoptera</taxon>
        <taxon>Libelluloidea</taxon>
        <taxon>Libellulidae</taxon>
        <taxon>Ladona</taxon>
    </lineage>
</organism>
<dbReference type="Gene3D" id="4.10.60.10">
    <property type="entry name" value="Zinc finger, CCHC-type"/>
    <property type="match status" value="1"/>
</dbReference>
<evidence type="ECO:0000313" key="4">
    <source>
        <dbReference type="Proteomes" id="UP000792457"/>
    </source>
</evidence>
<dbReference type="SUPFAM" id="SSF57756">
    <property type="entry name" value="Retrovirus zinc finger-like domains"/>
    <property type="match status" value="1"/>
</dbReference>
<feature type="region of interest" description="Disordered" evidence="1">
    <location>
        <begin position="300"/>
        <end position="371"/>
    </location>
</feature>
<comment type="caution">
    <text evidence="3">The sequence shown here is derived from an EMBL/GenBank/DDBJ whole genome shotgun (WGS) entry which is preliminary data.</text>
</comment>
<proteinExistence type="predicted"/>
<dbReference type="InterPro" id="IPR036875">
    <property type="entry name" value="Znf_CCHC_sf"/>
</dbReference>
<evidence type="ECO:0000259" key="2">
    <source>
        <dbReference type="SMART" id="SM00343"/>
    </source>
</evidence>
<dbReference type="InterPro" id="IPR001878">
    <property type="entry name" value="Znf_CCHC"/>
</dbReference>
<dbReference type="EMBL" id="KZ308294">
    <property type="protein sequence ID" value="KAG8226754.1"/>
    <property type="molecule type" value="Genomic_DNA"/>
</dbReference>
<dbReference type="GO" id="GO:0008270">
    <property type="term" value="F:zinc ion binding"/>
    <property type="evidence" value="ECO:0007669"/>
    <property type="project" value="InterPro"/>
</dbReference>
<name>A0A8K0K372_LADFU</name>
<feature type="compositionally biased region" description="Low complexity" evidence="1">
    <location>
        <begin position="155"/>
        <end position="173"/>
    </location>
</feature>
<protein>
    <recommendedName>
        <fullName evidence="2">CCHC-type domain-containing protein</fullName>
    </recommendedName>
</protein>
<dbReference type="GO" id="GO:0003676">
    <property type="term" value="F:nucleic acid binding"/>
    <property type="evidence" value="ECO:0007669"/>
    <property type="project" value="InterPro"/>
</dbReference>
<accession>A0A8K0K372</accession>
<feature type="region of interest" description="Disordered" evidence="1">
    <location>
        <begin position="109"/>
        <end position="185"/>
    </location>
</feature>
<dbReference type="OrthoDB" id="8063754at2759"/>